<name>A0A5N0EG41_9NOCA</name>
<evidence type="ECO:0000313" key="2">
    <source>
        <dbReference type="Proteomes" id="UP000323876"/>
    </source>
</evidence>
<comment type="caution">
    <text evidence="1">The sequence shown here is derived from an EMBL/GenBank/DDBJ whole genome shotgun (WGS) entry which is preliminary data.</text>
</comment>
<dbReference type="OrthoDB" id="4563448at2"/>
<dbReference type="AlphaFoldDB" id="A0A5N0EG41"/>
<organism evidence="1 2">
    <name type="scientific">Nocardia colli</name>
    <dbReference type="NCBI Taxonomy" id="2545717"/>
    <lineage>
        <taxon>Bacteria</taxon>
        <taxon>Bacillati</taxon>
        <taxon>Actinomycetota</taxon>
        <taxon>Actinomycetes</taxon>
        <taxon>Mycobacteriales</taxon>
        <taxon>Nocardiaceae</taxon>
        <taxon>Nocardia</taxon>
    </lineage>
</organism>
<reference evidence="1 2" key="1">
    <citation type="submission" date="2019-09" db="EMBL/GenBank/DDBJ databases">
        <authorList>
            <person name="Wang X."/>
        </authorList>
    </citation>
    <scope>NUCLEOTIDE SEQUENCE [LARGE SCALE GENOMIC DNA]</scope>
    <source>
        <strain evidence="1 2">CICC 11023</strain>
    </source>
</reference>
<gene>
    <name evidence="1" type="ORF">F3087_17920</name>
</gene>
<dbReference type="RefSeq" id="WP_150403119.1">
    <property type="nucleotide sequence ID" value="NZ_VXLC01000006.1"/>
</dbReference>
<sequence>MASAAQPSDWRQLLDRANAGELRLSPEVGKDLDAKCETYLDDLDDIRSSMRGVSWATGFGGMPSGPVLERKFALKGRGGDTSLESSLETHIDEVKLMRQVFAQAMANYHAVDESNSQQIPTLDVPGKDGS</sequence>
<dbReference type="Proteomes" id="UP000323876">
    <property type="component" value="Unassembled WGS sequence"/>
</dbReference>
<evidence type="ECO:0000313" key="1">
    <source>
        <dbReference type="EMBL" id="KAA8887549.1"/>
    </source>
</evidence>
<proteinExistence type="predicted"/>
<keyword evidence="2" id="KW-1185">Reference proteome</keyword>
<accession>A0A5N0EG41</accession>
<protein>
    <submittedName>
        <fullName evidence="1">Uncharacterized protein</fullName>
    </submittedName>
</protein>
<dbReference type="EMBL" id="VXLC01000006">
    <property type="protein sequence ID" value="KAA8887549.1"/>
    <property type="molecule type" value="Genomic_DNA"/>
</dbReference>